<dbReference type="GO" id="GO:0000976">
    <property type="term" value="F:transcription cis-regulatory region binding"/>
    <property type="evidence" value="ECO:0007669"/>
    <property type="project" value="TreeGrafter"/>
</dbReference>
<dbReference type="InterPro" id="IPR009057">
    <property type="entry name" value="Homeodomain-like_sf"/>
</dbReference>
<dbReference type="InterPro" id="IPR001647">
    <property type="entry name" value="HTH_TetR"/>
</dbReference>
<name>A0A1N6TB56_9ACTN</name>
<accession>A0A1N6TB56</accession>
<feature type="domain" description="HTH tetR-type" evidence="3">
    <location>
        <begin position="7"/>
        <end position="67"/>
    </location>
</feature>
<dbReference type="OrthoDB" id="3404594at2"/>
<dbReference type="STRING" id="58117.SAMN05421833_102287"/>
<dbReference type="PANTHER" id="PTHR30055">
    <property type="entry name" value="HTH-TYPE TRANSCRIPTIONAL REGULATOR RUTR"/>
    <property type="match status" value="1"/>
</dbReference>
<reference evidence="5" key="1">
    <citation type="submission" date="2017-01" db="EMBL/GenBank/DDBJ databases">
        <authorList>
            <person name="Varghese N."/>
            <person name="Submissions S."/>
        </authorList>
    </citation>
    <scope>NUCLEOTIDE SEQUENCE [LARGE SCALE GENOMIC DNA]</scope>
    <source>
        <strain evidence="5">ATCC 12950</strain>
    </source>
</reference>
<dbReference type="EMBL" id="FTNI01000002">
    <property type="protein sequence ID" value="SIQ50533.1"/>
    <property type="molecule type" value="Genomic_DNA"/>
</dbReference>
<evidence type="ECO:0000256" key="2">
    <source>
        <dbReference type="PROSITE-ProRule" id="PRU00335"/>
    </source>
</evidence>
<organism evidence="4 5">
    <name type="scientific">Microbispora rosea</name>
    <dbReference type="NCBI Taxonomy" id="58117"/>
    <lineage>
        <taxon>Bacteria</taxon>
        <taxon>Bacillati</taxon>
        <taxon>Actinomycetota</taxon>
        <taxon>Actinomycetes</taxon>
        <taxon>Streptosporangiales</taxon>
        <taxon>Streptosporangiaceae</taxon>
        <taxon>Microbispora</taxon>
    </lineage>
</organism>
<dbReference type="GO" id="GO:0003700">
    <property type="term" value="F:DNA-binding transcription factor activity"/>
    <property type="evidence" value="ECO:0007669"/>
    <property type="project" value="TreeGrafter"/>
</dbReference>
<evidence type="ECO:0000256" key="1">
    <source>
        <dbReference type="ARBA" id="ARBA00023125"/>
    </source>
</evidence>
<evidence type="ECO:0000259" key="3">
    <source>
        <dbReference type="PROSITE" id="PS50977"/>
    </source>
</evidence>
<dbReference type="SUPFAM" id="SSF46689">
    <property type="entry name" value="Homeodomain-like"/>
    <property type="match status" value="1"/>
</dbReference>
<dbReference type="PANTHER" id="PTHR30055:SF219">
    <property type="entry name" value="TRANSCRIPTIONAL REGULATORY PROTEIN"/>
    <property type="match status" value="1"/>
</dbReference>
<dbReference type="Pfam" id="PF00440">
    <property type="entry name" value="TetR_N"/>
    <property type="match status" value="1"/>
</dbReference>
<keyword evidence="1 2" id="KW-0238">DNA-binding</keyword>
<dbReference type="Proteomes" id="UP000186096">
    <property type="component" value="Unassembled WGS sequence"/>
</dbReference>
<evidence type="ECO:0000313" key="4">
    <source>
        <dbReference type="EMBL" id="SIQ50533.1"/>
    </source>
</evidence>
<dbReference type="Gene3D" id="1.10.357.10">
    <property type="entry name" value="Tetracycline Repressor, domain 2"/>
    <property type="match status" value="1"/>
</dbReference>
<evidence type="ECO:0000313" key="5">
    <source>
        <dbReference type="Proteomes" id="UP000186096"/>
    </source>
</evidence>
<keyword evidence="5" id="KW-1185">Reference proteome</keyword>
<feature type="DNA-binding region" description="H-T-H motif" evidence="2">
    <location>
        <begin position="30"/>
        <end position="49"/>
    </location>
</feature>
<dbReference type="PROSITE" id="PS50977">
    <property type="entry name" value="HTH_TETR_2"/>
    <property type="match status" value="1"/>
</dbReference>
<dbReference type="InterPro" id="IPR050109">
    <property type="entry name" value="HTH-type_TetR-like_transc_reg"/>
</dbReference>
<proteinExistence type="predicted"/>
<dbReference type="RefSeq" id="WP_076432819.1">
    <property type="nucleotide sequence ID" value="NZ_FTNI01000002.1"/>
</dbReference>
<dbReference type="AlphaFoldDB" id="A0A1N6TB56"/>
<protein>
    <submittedName>
        <fullName evidence="4">Transcriptional regulator, TetR family</fullName>
    </submittedName>
</protein>
<sequence length="217" mass="24601">MTGTGDGDLSDRVLQVATRLFAGLGYDGTDMRQIADAAGTDVAFVRRQFGDKREIYLEVMDRMNSAHNAVLEKGIKDIVGASPDQKIVALHRLLDRYIDFCCHQPEYPALYTHRWLADATDIPELEPMYAAPAAQFVIDTIAPLVTTPDVDVDYTINAVIWCVHSFVQSGVYDRSGRRYDHDHSGALWRFRTYLHQMVHRTLRLPGEPPPVERLSRR</sequence>
<gene>
    <name evidence="4" type="ORF">SAMN05421833_102287</name>
</gene>